<proteinExistence type="predicted"/>
<dbReference type="InterPro" id="IPR036680">
    <property type="entry name" value="SPOR-like_sf"/>
</dbReference>
<name>A0ABV8HC16_9FLAO</name>
<organism evidence="2 3">
    <name type="scientific">Zunongwangia endophytica</name>
    <dbReference type="NCBI Taxonomy" id="1808945"/>
    <lineage>
        <taxon>Bacteria</taxon>
        <taxon>Pseudomonadati</taxon>
        <taxon>Bacteroidota</taxon>
        <taxon>Flavobacteriia</taxon>
        <taxon>Flavobacteriales</taxon>
        <taxon>Flavobacteriaceae</taxon>
        <taxon>Zunongwangia</taxon>
    </lineage>
</organism>
<feature type="domain" description="SPOR" evidence="1">
    <location>
        <begin position="52"/>
        <end position="129"/>
    </location>
</feature>
<keyword evidence="3" id="KW-1185">Reference proteome</keyword>
<comment type="caution">
    <text evidence="2">The sequence shown here is derived from an EMBL/GenBank/DDBJ whole genome shotgun (WGS) entry which is preliminary data.</text>
</comment>
<gene>
    <name evidence="2" type="ORF">ACFOS1_13535</name>
</gene>
<evidence type="ECO:0000313" key="3">
    <source>
        <dbReference type="Proteomes" id="UP001595793"/>
    </source>
</evidence>
<dbReference type="EMBL" id="JBHSAS010000009">
    <property type="protein sequence ID" value="MFC4028437.1"/>
    <property type="molecule type" value="Genomic_DNA"/>
</dbReference>
<accession>A0ABV8HC16</accession>
<dbReference type="PROSITE" id="PS51724">
    <property type="entry name" value="SPOR"/>
    <property type="match status" value="1"/>
</dbReference>
<reference evidence="3" key="1">
    <citation type="journal article" date="2019" name="Int. J. Syst. Evol. Microbiol.">
        <title>The Global Catalogue of Microorganisms (GCM) 10K type strain sequencing project: providing services to taxonomists for standard genome sequencing and annotation.</title>
        <authorList>
            <consortium name="The Broad Institute Genomics Platform"/>
            <consortium name="The Broad Institute Genome Sequencing Center for Infectious Disease"/>
            <person name="Wu L."/>
            <person name="Ma J."/>
        </authorList>
    </citation>
    <scope>NUCLEOTIDE SEQUENCE [LARGE SCALE GENOMIC DNA]</scope>
    <source>
        <strain evidence="3">CECT 9128</strain>
    </source>
</reference>
<dbReference type="Pfam" id="PF05036">
    <property type="entry name" value="SPOR"/>
    <property type="match status" value="1"/>
</dbReference>
<dbReference type="Proteomes" id="UP001595793">
    <property type="component" value="Unassembled WGS sequence"/>
</dbReference>
<dbReference type="SUPFAM" id="SSF110997">
    <property type="entry name" value="Sporulation related repeat"/>
    <property type="match status" value="1"/>
</dbReference>
<dbReference type="Gene3D" id="3.30.70.1070">
    <property type="entry name" value="Sporulation related repeat"/>
    <property type="match status" value="1"/>
</dbReference>
<protein>
    <submittedName>
        <fullName evidence="2">SPOR domain-containing protein</fullName>
    </submittedName>
</protein>
<dbReference type="RefSeq" id="WP_290236393.1">
    <property type="nucleotide sequence ID" value="NZ_JAUFPZ010000002.1"/>
</dbReference>
<dbReference type="InterPro" id="IPR007730">
    <property type="entry name" value="SPOR-like_dom"/>
</dbReference>
<evidence type="ECO:0000313" key="2">
    <source>
        <dbReference type="EMBL" id="MFC4028437.1"/>
    </source>
</evidence>
<evidence type="ECO:0000259" key="1">
    <source>
        <dbReference type="PROSITE" id="PS51724"/>
    </source>
</evidence>
<sequence>MNILSIQNISLGLFLSFSGIAICQENSGKINISEDAIVSNLIDTKTDLQKSYKIGDRFAIQVFSGNSKAASEEIKSYEALYDYSARIKYEEPNYKVWVGNFRNRLEADRALLILKETYPSAFIPKPKRK</sequence>